<dbReference type="GO" id="GO:0030248">
    <property type="term" value="F:cellulose binding"/>
    <property type="evidence" value="ECO:0007669"/>
    <property type="project" value="InterPro"/>
</dbReference>
<feature type="region of interest" description="Disordered" evidence="2">
    <location>
        <begin position="36"/>
        <end position="132"/>
    </location>
</feature>
<feature type="compositionally biased region" description="Low complexity" evidence="2">
    <location>
        <begin position="36"/>
        <end position="79"/>
    </location>
</feature>
<evidence type="ECO:0000259" key="4">
    <source>
        <dbReference type="PROSITE" id="PS51164"/>
    </source>
</evidence>
<keyword evidence="6" id="KW-1185">Reference proteome</keyword>
<dbReference type="EMBL" id="ML977564">
    <property type="protein sequence ID" value="KAF2005254.1"/>
    <property type="molecule type" value="Genomic_DNA"/>
</dbReference>
<protein>
    <submittedName>
        <fullName evidence="5">Carbohydrate-binding module family 1 protein</fullName>
    </submittedName>
</protein>
<accession>A0A6A5WWC1</accession>
<evidence type="ECO:0000256" key="1">
    <source>
        <dbReference type="ARBA" id="ARBA00022729"/>
    </source>
</evidence>
<feature type="domain" description="CBM1" evidence="4">
    <location>
        <begin position="135"/>
        <end position="175"/>
    </location>
</feature>
<dbReference type="InterPro" id="IPR000254">
    <property type="entry name" value="CBD"/>
</dbReference>
<evidence type="ECO:0000256" key="2">
    <source>
        <dbReference type="SAM" id="MobiDB-lite"/>
    </source>
</evidence>
<feature type="chain" id="PRO_5025521092" evidence="3">
    <location>
        <begin position="19"/>
        <end position="177"/>
    </location>
</feature>
<dbReference type="Pfam" id="PF00734">
    <property type="entry name" value="CBM_1"/>
    <property type="match status" value="1"/>
</dbReference>
<dbReference type="OrthoDB" id="2119228at2759"/>
<dbReference type="Proteomes" id="UP000799779">
    <property type="component" value="Unassembled WGS sequence"/>
</dbReference>
<gene>
    <name evidence="5" type="ORF">P154DRAFT_356330</name>
</gene>
<name>A0A6A5WWC1_9PLEO</name>
<dbReference type="SMART" id="SM00236">
    <property type="entry name" value="fCBD"/>
    <property type="match status" value="1"/>
</dbReference>
<evidence type="ECO:0000313" key="5">
    <source>
        <dbReference type="EMBL" id="KAF2005254.1"/>
    </source>
</evidence>
<sequence>MGRFLLSVFLAIVAVTRAEPQRDVTFTITCLGPQCTNNPPTTLVLPTTIPDIPGGGPSTTLRTTATPPPLSSSTKRTSATPPPPSSSTKKTSATPPPPSSTKKTSAPPPVSSTPTKTTKKPTQTGGETGPSSTKCPVPLYYQCDGYYDGKPWTGCTNCVSGAKCVEQNDYYWQCVAA</sequence>
<proteinExistence type="predicted"/>
<keyword evidence="1 3" id="KW-0732">Signal</keyword>
<reference evidence="5" key="1">
    <citation type="journal article" date="2020" name="Stud. Mycol.">
        <title>101 Dothideomycetes genomes: a test case for predicting lifestyles and emergence of pathogens.</title>
        <authorList>
            <person name="Haridas S."/>
            <person name="Albert R."/>
            <person name="Binder M."/>
            <person name="Bloem J."/>
            <person name="Labutti K."/>
            <person name="Salamov A."/>
            <person name="Andreopoulos B."/>
            <person name="Baker S."/>
            <person name="Barry K."/>
            <person name="Bills G."/>
            <person name="Bluhm B."/>
            <person name="Cannon C."/>
            <person name="Castanera R."/>
            <person name="Culley D."/>
            <person name="Daum C."/>
            <person name="Ezra D."/>
            <person name="Gonzalez J."/>
            <person name="Henrissat B."/>
            <person name="Kuo A."/>
            <person name="Liang C."/>
            <person name="Lipzen A."/>
            <person name="Lutzoni F."/>
            <person name="Magnuson J."/>
            <person name="Mondo S."/>
            <person name="Nolan M."/>
            <person name="Ohm R."/>
            <person name="Pangilinan J."/>
            <person name="Park H.-J."/>
            <person name="Ramirez L."/>
            <person name="Alfaro M."/>
            <person name="Sun H."/>
            <person name="Tritt A."/>
            <person name="Yoshinaga Y."/>
            <person name="Zwiers L.-H."/>
            <person name="Turgeon B."/>
            <person name="Goodwin S."/>
            <person name="Spatafora J."/>
            <person name="Crous P."/>
            <person name="Grigoriev I."/>
        </authorList>
    </citation>
    <scope>NUCLEOTIDE SEQUENCE</scope>
    <source>
        <strain evidence="5">CBS 123094</strain>
    </source>
</reference>
<dbReference type="PROSITE" id="PS51164">
    <property type="entry name" value="CBM1_2"/>
    <property type="match status" value="1"/>
</dbReference>
<dbReference type="GO" id="GO:0005576">
    <property type="term" value="C:extracellular region"/>
    <property type="evidence" value="ECO:0007669"/>
    <property type="project" value="InterPro"/>
</dbReference>
<dbReference type="AlphaFoldDB" id="A0A6A5WWC1"/>
<evidence type="ECO:0000256" key="3">
    <source>
        <dbReference type="SAM" id="SignalP"/>
    </source>
</evidence>
<feature type="compositionally biased region" description="Low complexity" evidence="2">
    <location>
        <begin position="112"/>
        <end position="122"/>
    </location>
</feature>
<dbReference type="GO" id="GO:0005975">
    <property type="term" value="P:carbohydrate metabolic process"/>
    <property type="evidence" value="ECO:0007669"/>
    <property type="project" value="InterPro"/>
</dbReference>
<dbReference type="SUPFAM" id="SSF57180">
    <property type="entry name" value="Cellulose-binding domain"/>
    <property type="match status" value="1"/>
</dbReference>
<feature type="compositionally biased region" description="Polar residues" evidence="2">
    <location>
        <begin position="123"/>
        <end position="132"/>
    </location>
</feature>
<feature type="signal peptide" evidence="3">
    <location>
        <begin position="1"/>
        <end position="18"/>
    </location>
</feature>
<dbReference type="InterPro" id="IPR035971">
    <property type="entry name" value="CBD_sf"/>
</dbReference>
<organism evidence="5 6">
    <name type="scientific">Amniculicola lignicola CBS 123094</name>
    <dbReference type="NCBI Taxonomy" id="1392246"/>
    <lineage>
        <taxon>Eukaryota</taxon>
        <taxon>Fungi</taxon>
        <taxon>Dikarya</taxon>
        <taxon>Ascomycota</taxon>
        <taxon>Pezizomycotina</taxon>
        <taxon>Dothideomycetes</taxon>
        <taxon>Pleosporomycetidae</taxon>
        <taxon>Pleosporales</taxon>
        <taxon>Amniculicolaceae</taxon>
        <taxon>Amniculicola</taxon>
    </lineage>
</organism>
<evidence type="ECO:0000313" key="6">
    <source>
        <dbReference type="Proteomes" id="UP000799779"/>
    </source>
</evidence>